<dbReference type="STRING" id="77166.N6TRA0"/>
<dbReference type="Proteomes" id="UP000030742">
    <property type="component" value="Unassembled WGS sequence"/>
</dbReference>
<evidence type="ECO:0000313" key="11">
    <source>
        <dbReference type="EnsemblMetazoa" id="XP_019769241.1"/>
    </source>
</evidence>
<reference evidence="12 13" key="1">
    <citation type="journal article" date="2013" name="Genome Biol.">
        <title>Draft genome of the mountain pine beetle, Dendroctonus ponderosae Hopkins, a major forest pest.</title>
        <authorList>
            <person name="Keeling C.I."/>
            <person name="Yuen M.M."/>
            <person name="Liao N.Y."/>
            <person name="Docking T.R."/>
            <person name="Chan S.K."/>
            <person name="Taylor G.A."/>
            <person name="Palmquist D.L."/>
            <person name="Jackman S.D."/>
            <person name="Nguyen A."/>
            <person name="Li M."/>
            <person name="Henderson H."/>
            <person name="Janes J.K."/>
            <person name="Zhao Y."/>
            <person name="Pandoh P."/>
            <person name="Moore R."/>
            <person name="Sperling F.A."/>
            <person name="Huber D.P."/>
            <person name="Birol I."/>
            <person name="Jones S.J."/>
            <person name="Bohlmann J."/>
        </authorList>
    </citation>
    <scope>NUCLEOTIDE SEQUENCE</scope>
</reference>
<sequence>MNNTKKCIGKDSFQRMNYLYQLSNQLATENQSAHIASVQYANLAVNISKKAVLRLDADLKNTICKSCRSLLLPGITCKVRIKKKRIIKHCLKCNHMKIFDTRNQDYVTWNQRSESLVELLDYSATQSENEESKKVKLEEMDISRNKM</sequence>
<keyword evidence="4" id="KW-0479">Metal-binding</keyword>
<evidence type="ECO:0000313" key="12">
    <source>
        <dbReference type="Proteomes" id="UP000019118"/>
    </source>
</evidence>
<dbReference type="EMBL" id="KB631660">
    <property type="protein sequence ID" value="ERL85094.1"/>
    <property type="molecule type" value="Genomic_DNA"/>
</dbReference>
<dbReference type="Pfam" id="PF04032">
    <property type="entry name" value="Rpr2"/>
    <property type="match status" value="1"/>
</dbReference>
<dbReference type="KEGG" id="dpa:109543811"/>
<evidence type="ECO:0000256" key="1">
    <source>
        <dbReference type="ARBA" id="ARBA00022490"/>
    </source>
</evidence>
<dbReference type="Proteomes" id="UP000019118">
    <property type="component" value="Unassembled WGS sequence"/>
</dbReference>
<keyword evidence="7" id="KW-0862">Zinc</keyword>
<protein>
    <submittedName>
        <fullName evidence="9 11">Uncharacterized protein</fullName>
    </submittedName>
</protein>
<keyword evidence="5" id="KW-0255">Endonuclease</keyword>
<gene>
    <name evidence="11" type="primary">109543811</name>
    <name evidence="10" type="ORF">D910_02516</name>
    <name evidence="9" type="ORF">YQE_11524</name>
</gene>
<name>N6TRA0_DENPD</name>
<dbReference type="AlphaFoldDB" id="N6TRA0"/>
<dbReference type="OrthoDB" id="128536at2759"/>
<keyword evidence="6" id="KW-0378">Hydrolase</keyword>
<evidence type="ECO:0000256" key="6">
    <source>
        <dbReference type="ARBA" id="ARBA00022801"/>
    </source>
</evidence>
<evidence type="ECO:0000256" key="5">
    <source>
        <dbReference type="ARBA" id="ARBA00022759"/>
    </source>
</evidence>
<proteinExistence type="inferred from homology"/>
<dbReference type="PANTHER" id="PTHR14742:SF0">
    <property type="entry name" value="RIBONUCLEASE P PROTEIN SUBUNIT P21"/>
    <property type="match status" value="1"/>
</dbReference>
<dbReference type="InterPro" id="IPR007175">
    <property type="entry name" value="Rpr2/Snm1/Rpp21"/>
</dbReference>
<dbReference type="GO" id="GO:0016787">
    <property type="term" value="F:hydrolase activity"/>
    <property type="evidence" value="ECO:0007669"/>
    <property type="project" value="UniProtKB-KW"/>
</dbReference>
<dbReference type="PANTHER" id="PTHR14742">
    <property type="entry name" value="RIBONUCLEASE P SUBUNIT P21"/>
    <property type="match status" value="1"/>
</dbReference>
<evidence type="ECO:0000256" key="8">
    <source>
        <dbReference type="ARBA" id="ARBA00038402"/>
    </source>
</evidence>
<dbReference type="EMBL" id="KB741253">
    <property type="protein sequence ID" value="ENN71790.1"/>
    <property type="molecule type" value="Genomic_DNA"/>
</dbReference>
<keyword evidence="1" id="KW-0963">Cytoplasm</keyword>
<keyword evidence="12" id="KW-1185">Reference proteome</keyword>
<organism evidence="9">
    <name type="scientific">Dendroctonus ponderosae</name>
    <name type="common">Mountain pine beetle</name>
    <dbReference type="NCBI Taxonomy" id="77166"/>
    <lineage>
        <taxon>Eukaryota</taxon>
        <taxon>Metazoa</taxon>
        <taxon>Ecdysozoa</taxon>
        <taxon>Arthropoda</taxon>
        <taxon>Hexapoda</taxon>
        <taxon>Insecta</taxon>
        <taxon>Pterygota</taxon>
        <taxon>Neoptera</taxon>
        <taxon>Endopterygota</taxon>
        <taxon>Coleoptera</taxon>
        <taxon>Polyphaga</taxon>
        <taxon>Cucujiformia</taxon>
        <taxon>Curculionidae</taxon>
        <taxon>Scolytinae</taxon>
        <taxon>Dendroctonus</taxon>
    </lineage>
</organism>
<evidence type="ECO:0000256" key="2">
    <source>
        <dbReference type="ARBA" id="ARBA00022694"/>
    </source>
</evidence>
<dbReference type="GO" id="GO:0004519">
    <property type="term" value="F:endonuclease activity"/>
    <property type="evidence" value="ECO:0007669"/>
    <property type="project" value="UniProtKB-KW"/>
</dbReference>
<dbReference type="HOGENOM" id="CLU_079140_2_0_1"/>
<accession>N6TRA0</accession>
<evidence type="ECO:0000313" key="10">
    <source>
        <dbReference type="EMBL" id="ERL85094.1"/>
    </source>
</evidence>
<dbReference type="OMA" id="DPKHLLW"/>
<dbReference type="GO" id="GO:0046872">
    <property type="term" value="F:metal ion binding"/>
    <property type="evidence" value="ECO:0007669"/>
    <property type="project" value="UniProtKB-KW"/>
</dbReference>
<evidence type="ECO:0000313" key="13">
    <source>
        <dbReference type="Proteomes" id="UP000030742"/>
    </source>
</evidence>
<dbReference type="Gene3D" id="6.20.50.20">
    <property type="match status" value="1"/>
</dbReference>
<evidence type="ECO:0000256" key="3">
    <source>
        <dbReference type="ARBA" id="ARBA00022722"/>
    </source>
</evidence>
<dbReference type="HAMAP" id="MF_00757">
    <property type="entry name" value="RNase_P_4"/>
    <property type="match status" value="1"/>
</dbReference>
<keyword evidence="2" id="KW-0819">tRNA processing</keyword>
<dbReference type="GO" id="GO:0005655">
    <property type="term" value="C:nucleolar ribonuclease P complex"/>
    <property type="evidence" value="ECO:0007669"/>
    <property type="project" value="TreeGrafter"/>
</dbReference>
<keyword evidence="3" id="KW-0540">Nuclease</keyword>
<comment type="similarity">
    <text evidence="8">Belongs to the eukaryotic/archaeal RNase P protein component 4 family.</text>
</comment>
<dbReference type="EnsemblMetazoa" id="XM_019913682.1">
    <property type="protein sequence ID" value="XP_019769241.1"/>
    <property type="gene ID" value="LOC109543811"/>
</dbReference>
<dbReference type="InterPro" id="IPR016432">
    <property type="entry name" value="RNP4"/>
</dbReference>
<reference evidence="11" key="2">
    <citation type="submission" date="2024-08" db="UniProtKB">
        <authorList>
            <consortium name="EnsemblMetazoa"/>
        </authorList>
    </citation>
    <scope>IDENTIFICATION</scope>
</reference>
<evidence type="ECO:0000256" key="4">
    <source>
        <dbReference type="ARBA" id="ARBA00022723"/>
    </source>
</evidence>
<feature type="non-terminal residue" evidence="9">
    <location>
        <position position="1"/>
    </location>
</feature>
<dbReference type="GO" id="GO:0001682">
    <property type="term" value="P:tRNA 5'-leader removal"/>
    <property type="evidence" value="ECO:0007669"/>
    <property type="project" value="InterPro"/>
</dbReference>
<evidence type="ECO:0000313" key="9">
    <source>
        <dbReference type="EMBL" id="ENN71790.1"/>
    </source>
</evidence>
<evidence type="ECO:0000256" key="7">
    <source>
        <dbReference type="ARBA" id="ARBA00022833"/>
    </source>
</evidence>